<dbReference type="Proteomes" id="UP000184517">
    <property type="component" value="Unassembled WGS sequence"/>
</dbReference>
<protein>
    <submittedName>
        <fullName evidence="1">Uncharacterized protein</fullName>
    </submittedName>
</protein>
<sequence>MLDDIFANNEKRLRALRKEYSADSVASLVNDRLKEKSVNDRVSGPEIDAFLKVTGLGKNRALVSHKGFKEAMAFAKDSSSDGAMVC</sequence>
<reference evidence="2" key="1">
    <citation type="submission" date="2016-11" db="EMBL/GenBank/DDBJ databases">
        <authorList>
            <person name="Varghese N."/>
            <person name="Submissions S."/>
        </authorList>
    </citation>
    <scope>NUCLEOTIDE SEQUENCE [LARGE SCALE GENOMIC DNA]</scope>
    <source>
        <strain evidence="2">DSM 16579</strain>
    </source>
</reference>
<name>A0A1M5B683_9GAMM</name>
<organism evidence="1 2">
    <name type="scientific">Marinomonas polaris DSM 16579</name>
    <dbReference type="NCBI Taxonomy" id="1122206"/>
    <lineage>
        <taxon>Bacteria</taxon>
        <taxon>Pseudomonadati</taxon>
        <taxon>Pseudomonadota</taxon>
        <taxon>Gammaproteobacteria</taxon>
        <taxon>Oceanospirillales</taxon>
        <taxon>Oceanospirillaceae</taxon>
        <taxon>Marinomonas</taxon>
    </lineage>
</organism>
<evidence type="ECO:0000313" key="2">
    <source>
        <dbReference type="Proteomes" id="UP000184517"/>
    </source>
</evidence>
<accession>A0A1M5B683</accession>
<dbReference type="OrthoDB" id="9939431at2"/>
<dbReference type="RefSeq" id="WP_072839407.1">
    <property type="nucleotide sequence ID" value="NZ_FQVF01000007.1"/>
</dbReference>
<dbReference type="AlphaFoldDB" id="A0A1M5B683"/>
<keyword evidence="2" id="KW-1185">Reference proteome</keyword>
<proteinExistence type="predicted"/>
<evidence type="ECO:0000313" key="1">
    <source>
        <dbReference type="EMBL" id="SHF37950.1"/>
    </source>
</evidence>
<gene>
    <name evidence="1" type="ORF">SAMN02745753_01838</name>
</gene>
<dbReference type="EMBL" id="FQVF01000007">
    <property type="protein sequence ID" value="SHF37950.1"/>
    <property type="molecule type" value="Genomic_DNA"/>
</dbReference>